<accession>A0A7W5GAL4</accession>
<sequence>MDWGRAKNVLIISFLLLNVLLGYQLWLDIREQLNLNVNTAELPQDKVLLMQQKRISLEANLPLETPELGDLTYNLHSDSRKNAEPVILDKPVDSTIIYSKKELLKTLGNRIPELDQYAFDLLNSSVDQFVLYRVVEGRPMFDVKLTLYISDQKIISFLQDRVELLGTGEAKQVLPAAKIVASLIETYLPDGAVISDIQLGYKGQIFDSEKQVSAPSWRVMLEDGHLFYVHAISGEVATDEAQGEAAANGLR</sequence>
<evidence type="ECO:0000259" key="1">
    <source>
        <dbReference type="Pfam" id="PF09648"/>
    </source>
</evidence>
<keyword evidence="3" id="KW-1185">Reference proteome</keyword>
<reference evidence="2 3" key="1">
    <citation type="submission" date="2020-08" db="EMBL/GenBank/DDBJ databases">
        <title>Genomic Encyclopedia of Type Strains, Phase III (KMG-III): the genomes of soil and plant-associated and newly described type strains.</title>
        <authorList>
            <person name="Whitman W."/>
        </authorList>
    </citation>
    <scope>NUCLEOTIDE SEQUENCE [LARGE SCALE GENOMIC DNA]</scope>
    <source>
        <strain evidence="2 3">CECT 8234</strain>
    </source>
</reference>
<evidence type="ECO:0000313" key="2">
    <source>
        <dbReference type="EMBL" id="MBB3152875.1"/>
    </source>
</evidence>
<dbReference type="EMBL" id="JACHXW010000007">
    <property type="protein sequence ID" value="MBB3152875.1"/>
    <property type="molecule type" value="Genomic_DNA"/>
</dbReference>
<gene>
    <name evidence="2" type="ORF">FHS16_002932</name>
</gene>
<dbReference type="Gene3D" id="2.40.128.690">
    <property type="entry name" value="YycH protein, domain 3-like"/>
    <property type="match status" value="1"/>
</dbReference>
<name>A0A7W5GAL4_9BACL</name>
<dbReference type="AlphaFoldDB" id="A0A7W5GAL4"/>
<organism evidence="2 3">
    <name type="scientific">Paenibacillus endophyticus</name>
    <dbReference type="NCBI Taxonomy" id="1294268"/>
    <lineage>
        <taxon>Bacteria</taxon>
        <taxon>Bacillati</taxon>
        <taxon>Bacillota</taxon>
        <taxon>Bacilli</taxon>
        <taxon>Bacillales</taxon>
        <taxon>Paenibacillaceae</taxon>
        <taxon>Paenibacillus</taxon>
    </lineage>
</organism>
<dbReference type="GO" id="GO:0016020">
    <property type="term" value="C:membrane"/>
    <property type="evidence" value="ECO:0007669"/>
    <property type="project" value="InterPro"/>
</dbReference>
<dbReference type="Proteomes" id="UP000518605">
    <property type="component" value="Unassembled WGS sequence"/>
</dbReference>
<evidence type="ECO:0000313" key="3">
    <source>
        <dbReference type="Proteomes" id="UP000518605"/>
    </source>
</evidence>
<dbReference type="RefSeq" id="WP_183563349.1">
    <property type="nucleotide sequence ID" value="NZ_CBCSLB010000006.1"/>
</dbReference>
<comment type="caution">
    <text evidence="2">The sequence shown here is derived from an EMBL/GenBank/DDBJ whole genome shotgun (WGS) entry which is preliminary data.</text>
</comment>
<dbReference type="Pfam" id="PF09648">
    <property type="entry name" value="YycI"/>
    <property type="match status" value="1"/>
</dbReference>
<feature type="domain" description="Regulatory protein YycH-like" evidence="1">
    <location>
        <begin position="50"/>
        <end position="231"/>
    </location>
</feature>
<proteinExistence type="predicted"/>
<dbReference type="InterPro" id="IPR018604">
    <property type="entry name" value="YycI-like"/>
</dbReference>
<protein>
    <submittedName>
        <fullName evidence="2">Regulatory protein YycI of two-component signal transduction system YycFG</fullName>
    </submittedName>
</protein>